<dbReference type="NCBIfam" id="TIGR00305">
    <property type="entry name" value="putative toxin-antitoxin system toxin component, PIN family"/>
    <property type="match status" value="1"/>
</dbReference>
<dbReference type="AlphaFoldDB" id="A0A937D7X3"/>
<evidence type="ECO:0000313" key="2">
    <source>
        <dbReference type="EMBL" id="MBL0421416.1"/>
    </source>
</evidence>
<proteinExistence type="predicted"/>
<comment type="caution">
    <text evidence="2">The sequence shown here is derived from an EMBL/GenBank/DDBJ whole genome shotgun (WGS) entry which is preliminary data.</text>
</comment>
<dbReference type="SUPFAM" id="SSF88723">
    <property type="entry name" value="PIN domain-like"/>
    <property type="match status" value="1"/>
</dbReference>
<dbReference type="Proteomes" id="UP000613011">
    <property type="component" value="Unassembled WGS sequence"/>
</dbReference>
<reference evidence="2" key="1">
    <citation type="submission" date="2021-01" db="EMBL/GenBank/DDBJ databases">
        <title>Ramlibacter sp. strain AW1 16S ribosomal RNA gene Genome sequencing and assembly.</title>
        <authorList>
            <person name="Kang M."/>
        </authorList>
    </citation>
    <scope>NUCLEOTIDE SEQUENCE</scope>
    <source>
        <strain evidence="2">AW1</strain>
    </source>
</reference>
<dbReference type="RefSeq" id="WP_201684475.1">
    <property type="nucleotide sequence ID" value="NZ_JAEQNA010000004.1"/>
</dbReference>
<dbReference type="PANTHER" id="PTHR34610:SF3">
    <property type="entry name" value="SSL7007 PROTEIN"/>
    <property type="match status" value="1"/>
</dbReference>
<keyword evidence="3" id="KW-1185">Reference proteome</keyword>
<dbReference type="InterPro" id="IPR002716">
    <property type="entry name" value="PIN_dom"/>
</dbReference>
<sequence>MPEALVLDTHIALDLLVFMDSRCEPLRHALHEERVHWLATDPMRDELARVLAYPAIAPRLRQGAQAVLHAFDRQVRRVEPGAAAPVRCRDPDDQMFIDLAFARRAALVSRDRAVLALRKRLAAWSIPVHPNWPPSRP</sequence>
<dbReference type="InterPro" id="IPR029060">
    <property type="entry name" value="PIN-like_dom_sf"/>
</dbReference>
<dbReference type="Pfam" id="PF13470">
    <property type="entry name" value="PIN_3"/>
    <property type="match status" value="1"/>
</dbReference>
<dbReference type="InterPro" id="IPR002850">
    <property type="entry name" value="PIN_toxin-like"/>
</dbReference>
<accession>A0A937D7X3</accession>
<name>A0A937D7X3_9BURK</name>
<protein>
    <submittedName>
        <fullName evidence="2">Toxin-antitoxin system toxin component, PIN family</fullName>
    </submittedName>
</protein>
<gene>
    <name evidence="2" type="ORF">JI739_13735</name>
</gene>
<organism evidence="2 3">
    <name type="scientific">Ramlibacter aurantiacus</name>
    <dbReference type="NCBI Taxonomy" id="2801330"/>
    <lineage>
        <taxon>Bacteria</taxon>
        <taxon>Pseudomonadati</taxon>
        <taxon>Pseudomonadota</taxon>
        <taxon>Betaproteobacteria</taxon>
        <taxon>Burkholderiales</taxon>
        <taxon>Comamonadaceae</taxon>
        <taxon>Ramlibacter</taxon>
    </lineage>
</organism>
<evidence type="ECO:0000313" key="3">
    <source>
        <dbReference type="Proteomes" id="UP000613011"/>
    </source>
</evidence>
<evidence type="ECO:0000259" key="1">
    <source>
        <dbReference type="Pfam" id="PF13470"/>
    </source>
</evidence>
<dbReference type="EMBL" id="JAEQNA010000004">
    <property type="protein sequence ID" value="MBL0421416.1"/>
    <property type="molecule type" value="Genomic_DNA"/>
</dbReference>
<dbReference type="PANTHER" id="PTHR34610">
    <property type="entry name" value="SSL7007 PROTEIN"/>
    <property type="match status" value="1"/>
</dbReference>
<feature type="domain" description="PIN" evidence="1">
    <location>
        <begin position="5"/>
        <end position="113"/>
    </location>
</feature>